<organism evidence="3 4">
    <name type="scientific">Drosophila hydei</name>
    <name type="common">Fruit fly</name>
    <dbReference type="NCBI Taxonomy" id="7224"/>
    <lineage>
        <taxon>Eukaryota</taxon>
        <taxon>Metazoa</taxon>
        <taxon>Ecdysozoa</taxon>
        <taxon>Arthropoda</taxon>
        <taxon>Hexapoda</taxon>
        <taxon>Insecta</taxon>
        <taxon>Pterygota</taxon>
        <taxon>Neoptera</taxon>
        <taxon>Endopterygota</taxon>
        <taxon>Diptera</taxon>
        <taxon>Brachycera</taxon>
        <taxon>Muscomorpha</taxon>
        <taxon>Ephydroidea</taxon>
        <taxon>Drosophilidae</taxon>
        <taxon>Drosophila</taxon>
    </lineage>
</organism>
<feature type="compositionally biased region" description="Basic and acidic residues" evidence="1">
    <location>
        <begin position="391"/>
        <end position="406"/>
    </location>
</feature>
<dbReference type="Proteomes" id="UP000504633">
    <property type="component" value="Unplaced"/>
</dbReference>
<feature type="compositionally biased region" description="Polar residues" evidence="1">
    <location>
        <begin position="322"/>
        <end position="339"/>
    </location>
</feature>
<dbReference type="OMA" id="WSRYPET"/>
<dbReference type="CTD" id="2634"/>
<dbReference type="AlphaFoldDB" id="A0A6J1LJT1"/>
<evidence type="ECO:0000256" key="1">
    <source>
        <dbReference type="SAM" id="MobiDB-lite"/>
    </source>
</evidence>
<keyword evidence="2" id="KW-0732">Signal</keyword>
<feature type="compositionally biased region" description="Polar residues" evidence="1">
    <location>
        <begin position="242"/>
        <end position="251"/>
    </location>
</feature>
<feature type="compositionally biased region" description="Polar residues" evidence="1">
    <location>
        <begin position="216"/>
        <end position="229"/>
    </location>
</feature>
<protein>
    <submittedName>
        <fullName evidence="4">Proline-rich protein 2 isoform X1</fullName>
    </submittedName>
</protein>
<feature type="compositionally biased region" description="Polar residues" evidence="1">
    <location>
        <begin position="190"/>
        <end position="199"/>
    </location>
</feature>
<proteinExistence type="predicted"/>
<feature type="compositionally biased region" description="Basic and acidic residues" evidence="1">
    <location>
        <begin position="49"/>
        <end position="60"/>
    </location>
</feature>
<feature type="region of interest" description="Disordered" evidence="1">
    <location>
        <begin position="134"/>
        <end position="441"/>
    </location>
</feature>
<reference evidence="4" key="1">
    <citation type="submission" date="2025-08" db="UniProtKB">
        <authorList>
            <consortium name="RefSeq"/>
        </authorList>
    </citation>
    <scope>IDENTIFICATION</scope>
    <source>
        <strain evidence="4">15085-1641.00</strain>
        <tissue evidence="4">Whole body</tissue>
    </source>
</reference>
<gene>
    <name evidence="4" type="primary">LOC111595411</name>
</gene>
<accession>A0A6J1LJT1</accession>
<feature type="compositionally biased region" description="Basic residues" evidence="1">
    <location>
        <begin position="61"/>
        <end position="71"/>
    </location>
</feature>
<sequence length="441" mass="48076">MVSKDGLLSLGLLLIALLNAQLLQAYADHRFHGNAYSGGGWGYPQPQRPLEHQHHNDYHGPHHRHGYHPSHHHDPTDAQIGPGFGRGSYGGGQPGDVYAGQPSVGRPIDGVANEAQQGTGYGCVCGQLPEAGNGQGQPGFGNQAWPRYPEVVPSRPRPIQPQQPNPLDFANEQGYNPLVPRTLPGAQDPSDPNYQQPSYIGNPLQPRPLPGVQDPSDPNYQQPSYTGNPLQPRPLPGVQDPSLPNYQQPSYIGNPLQPRPLPGVQDPNYQQPSYIGNPVRPRPEGPGNDQFELQPDGNTGKPLQPRPEVAANGQPEFRKGSTVIQRQPTNSNEFDSQPSDEPAKYNPNSSSNLLAASSYRNQADQKSDTEHIVDDNIASIFKTDFNPPNQNEEKEAHGLKDAKAKAMETQPESIGERNLFDSNPKCSEGTELRGGRCRQKA</sequence>
<feature type="compositionally biased region" description="Basic and acidic residues" evidence="1">
    <location>
        <begin position="363"/>
        <end position="374"/>
    </location>
</feature>
<dbReference type="RefSeq" id="XP_023164891.2">
    <property type="nucleotide sequence ID" value="XM_023309123.2"/>
</dbReference>
<feature type="signal peptide" evidence="2">
    <location>
        <begin position="1"/>
        <end position="27"/>
    </location>
</feature>
<evidence type="ECO:0000256" key="2">
    <source>
        <dbReference type="SAM" id="SignalP"/>
    </source>
</evidence>
<dbReference type="GeneID" id="111595411"/>
<dbReference type="OrthoDB" id="7870095at2759"/>
<feature type="region of interest" description="Disordered" evidence="1">
    <location>
        <begin position="47"/>
        <end position="85"/>
    </location>
</feature>
<keyword evidence="3" id="KW-1185">Reference proteome</keyword>
<name>A0A6J1LJT1_DROHY</name>
<dbReference type="KEGG" id="dhe:111595411"/>
<evidence type="ECO:0000313" key="3">
    <source>
        <dbReference type="Proteomes" id="UP000504633"/>
    </source>
</evidence>
<feature type="chain" id="PRO_5026794172" evidence="2">
    <location>
        <begin position="28"/>
        <end position="441"/>
    </location>
</feature>
<feature type="compositionally biased region" description="Pro residues" evidence="1">
    <location>
        <begin position="155"/>
        <end position="164"/>
    </location>
</feature>
<feature type="compositionally biased region" description="Low complexity" evidence="1">
    <location>
        <begin position="348"/>
        <end position="358"/>
    </location>
</feature>
<evidence type="ECO:0000313" key="4">
    <source>
        <dbReference type="RefSeq" id="XP_023164891.2"/>
    </source>
</evidence>